<dbReference type="EMBL" id="HF584326">
    <property type="protein sequence ID" value="CCQ43823.1"/>
    <property type="molecule type" value="Genomic_DNA"/>
</dbReference>
<dbReference type="OrthoDB" id="535992at2759"/>
<accession>L8EBD2</accession>
<protein>
    <submittedName>
        <fullName evidence="1">Alternative protein PAQR8</fullName>
    </submittedName>
</protein>
<name>L8EBD2_HUMAN</name>
<sequence>MACDMMSTGTGMKILPYNFNLYKYWPLKWLEIFFLISFSETGSYSVAQAGVQ</sequence>
<dbReference type="AlphaFoldDB" id="L8EBD2"/>
<reference evidence="1" key="1">
    <citation type="journal article" date="2013" name="PLoS ONE">
        <title>Direct detection of alternative open reading frames translation products in human significantly expands the proteome.</title>
        <authorList>
            <person name="Vanderperre B."/>
            <person name="Lucier J.-F."/>
            <person name="Motard J."/>
            <person name="Tremblay G."/>
            <person name="Vanderperre S."/>
            <person name="Wisztorski M."/>
            <person name="Salzet M."/>
            <person name="Boisvert F.-M."/>
            <person name="Roucou X."/>
        </authorList>
    </citation>
    <scope>NUCLEOTIDE SEQUENCE</scope>
</reference>
<proteinExistence type="predicted"/>
<gene>
    <name evidence="1" type="primary">PAQR8</name>
</gene>
<organism evidence="1">
    <name type="scientific">Homo sapiens</name>
    <name type="common">Human</name>
    <dbReference type="NCBI Taxonomy" id="9606"/>
    <lineage>
        <taxon>Eukaryota</taxon>
        <taxon>Metazoa</taxon>
        <taxon>Chordata</taxon>
        <taxon>Craniata</taxon>
        <taxon>Vertebrata</taxon>
        <taxon>Euteleostomi</taxon>
        <taxon>Mammalia</taxon>
        <taxon>Eutheria</taxon>
        <taxon>Euarchontoglires</taxon>
        <taxon>Primates</taxon>
        <taxon>Haplorrhini</taxon>
        <taxon>Catarrhini</taxon>
        <taxon>Hominidae</taxon>
        <taxon>Homo</taxon>
    </lineage>
</organism>
<evidence type="ECO:0000313" key="1">
    <source>
        <dbReference type="EMBL" id="CCQ43823.1"/>
    </source>
</evidence>
<dbReference type="ChiTaRS" id="PAQR8">
    <property type="organism name" value="human"/>
</dbReference>